<dbReference type="GO" id="GO:0003676">
    <property type="term" value="F:nucleic acid binding"/>
    <property type="evidence" value="ECO:0007669"/>
    <property type="project" value="InterPro"/>
</dbReference>
<feature type="compositionally biased region" description="Acidic residues" evidence="9">
    <location>
        <begin position="98"/>
        <end position="107"/>
    </location>
</feature>
<dbReference type="Ensembl" id="ENSOMET00000011629.1">
    <property type="protein sequence ID" value="ENSOMEP00000023669.1"/>
    <property type="gene ID" value="ENSOMEG00000000088.1"/>
</dbReference>
<keyword evidence="12" id="KW-1185">Reference proteome</keyword>
<organism evidence="11 12">
    <name type="scientific">Oryzias melastigma</name>
    <name type="common">Marine medaka</name>
    <dbReference type="NCBI Taxonomy" id="30732"/>
    <lineage>
        <taxon>Eukaryota</taxon>
        <taxon>Metazoa</taxon>
        <taxon>Chordata</taxon>
        <taxon>Craniata</taxon>
        <taxon>Vertebrata</taxon>
        <taxon>Euteleostomi</taxon>
        <taxon>Actinopterygii</taxon>
        <taxon>Neopterygii</taxon>
        <taxon>Teleostei</taxon>
        <taxon>Neoteleostei</taxon>
        <taxon>Acanthomorphata</taxon>
        <taxon>Ovalentaria</taxon>
        <taxon>Atherinomorphae</taxon>
        <taxon>Beloniformes</taxon>
        <taxon>Adrianichthyidae</taxon>
        <taxon>Oryziinae</taxon>
        <taxon>Oryzias</taxon>
    </lineage>
</organism>
<evidence type="ECO:0000259" key="10">
    <source>
        <dbReference type="PROSITE" id="PS50174"/>
    </source>
</evidence>
<evidence type="ECO:0000313" key="11">
    <source>
        <dbReference type="Ensembl" id="ENSOMEP00000023669.1"/>
    </source>
</evidence>
<dbReference type="InterPro" id="IPR045211">
    <property type="entry name" value="TFP11/STIP/Ntr1"/>
</dbReference>
<keyword evidence="6 8" id="KW-0508">mRNA splicing</keyword>
<dbReference type="Proteomes" id="UP000261560">
    <property type="component" value="Unplaced"/>
</dbReference>
<dbReference type="PANTHER" id="PTHR23329:SF1">
    <property type="entry name" value="TUFTELIN-INTERACTING PROTEIN 11"/>
    <property type="match status" value="1"/>
</dbReference>
<feature type="region of interest" description="Disordered" evidence="9">
    <location>
        <begin position="31"/>
        <end position="119"/>
    </location>
</feature>
<sequence length="831" mass="94515">MSMSHLYGRREEEEDGVEIESFEVTDWDLANEFNPERRRFRQTKEQATYGIWADKDSDEDERPSFGGKRTKDYSTPVNFVSAGLRKTAAEEKQQEKDEGSDDSEEDAPAVPPPRAPRKLQMVNNFRGNQTQRFAGGIQSGQGIGNWEKHTKGIGQKLLQKMGYQPGKGLGKNAQGIVNPIEAKVRKGKGAVGAYGNERTQQSLQDFPVVDSEEEEEKEFQKELGQWRKDPAGSAAKKKPKYSYKTADELKAKGKIVSRSMAPSAGELAQVKVIDMTVREPKVYYSYSQIANKHSVPDEATPAMSTRDQKGAGFALPELEHNLQLLIDLTEQDILQSARRLQHEKDVVVSLSHESRALQSRLDAEQDAIQKMEAVLALVERFPSGESPPGEGPSLQECAQIFETLQTDYYEEYKTMGLADLAVAVVHPLLKEKLHSWEPLKDSAYCLEDIGQWRAILESRDLRTSGPDSNMDPYHRLLWEVWIPVMRVCVSGWQPRMVGPMVDCVTLWAPLLPQWILDHVLEQLVLPRLQREVDNWNPLTDTVPIHSWVHPWLPLLHSRLEPLYPPIRSKLANALQRWHPSDASARLILQPWKTVFTVGAWEAFMVKNIIPKLALCLEELVINPHQQQMEPFHWVMDWEGMLSPSSLVLLFKCMTIKPFKFSVLCSWLSNSPNYEEITKWYLGWKGLFSDVLLTQPLIKEKFNEALDIMNRAVSSGMGGYMQPGARENIAYLTQTERRKDFQYEALQERRDAESVAQRGIGSGVPTNFKDLIQAKAEENNIVFMPLVAKRHEGKQLYTFGRIVIYIDRGVVFVQGEKTWVPTSLQSLIDMAK</sequence>
<evidence type="ECO:0000256" key="4">
    <source>
        <dbReference type="ARBA" id="ARBA00022664"/>
    </source>
</evidence>
<dbReference type="InterPro" id="IPR000467">
    <property type="entry name" value="G_patch_dom"/>
</dbReference>
<protein>
    <recommendedName>
        <fullName evidence="3 8">Tuftelin-interacting protein 11</fullName>
    </recommendedName>
</protein>
<evidence type="ECO:0000256" key="7">
    <source>
        <dbReference type="ARBA" id="ARBA00023242"/>
    </source>
</evidence>
<reference evidence="11" key="2">
    <citation type="submission" date="2025-09" db="UniProtKB">
        <authorList>
            <consortium name="Ensembl"/>
        </authorList>
    </citation>
    <scope>IDENTIFICATION</scope>
</reference>
<evidence type="ECO:0000256" key="8">
    <source>
        <dbReference type="PIRNR" id="PIRNR017706"/>
    </source>
</evidence>
<keyword evidence="4 8" id="KW-0507">mRNA processing</keyword>
<comment type="subcellular location">
    <subcellularLocation>
        <location evidence="1 8">Nucleus</location>
    </subcellularLocation>
</comment>
<dbReference type="GO" id="GO:0000390">
    <property type="term" value="P:spliceosomal complex disassembly"/>
    <property type="evidence" value="ECO:0007669"/>
    <property type="project" value="InterPro"/>
</dbReference>
<dbReference type="Pfam" id="PF07842">
    <property type="entry name" value="GCFC"/>
    <property type="match status" value="1"/>
</dbReference>
<dbReference type="Pfam" id="PF12457">
    <property type="entry name" value="TIP_N"/>
    <property type="match status" value="1"/>
</dbReference>
<evidence type="ECO:0000256" key="1">
    <source>
        <dbReference type="ARBA" id="ARBA00004123"/>
    </source>
</evidence>
<keyword evidence="7 8" id="KW-0539">Nucleus</keyword>
<evidence type="ECO:0000256" key="5">
    <source>
        <dbReference type="ARBA" id="ARBA00022728"/>
    </source>
</evidence>
<feature type="region of interest" description="Disordered" evidence="9">
    <location>
        <begin position="1"/>
        <end position="20"/>
    </location>
</feature>
<dbReference type="GO" id="GO:0071008">
    <property type="term" value="C:U2-type post-mRNA release spliceosomal complex"/>
    <property type="evidence" value="ECO:0007669"/>
    <property type="project" value="TreeGrafter"/>
</dbReference>
<dbReference type="Pfam" id="PF01585">
    <property type="entry name" value="G-patch"/>
    <property type="match status" value="1"/>
</dbReference>
<keyword evidence="5 8" id="KW-0747">Spliceosome</keyword>
<dbReference type="SMART" id="SM00443">
    <property type="entry name" value="G_patch"/>
    <property type="match status" value="1"/>
</dbReference>
<dbReference type="PIRSF" id="PIRSF017706">
    <property type="entry name" value="TFIP11"/>
    <property type="match status" value="1"/>
</dbReference>
<dbReference type="PANTHER" id="PTHR23329">
    <property type="entry name" value="TUFTELIN-INTERACTING PROTEIN 11-RELATED"/>
    <property type="match status" value="1"/>
</dbReference>
<comment type="similarity">
    <text evidence="2 8">Belongs to the TFP11/STIP family.</text>
</comment>
<accession>A0A3B3D2L5</accession>
<evidence type="ECO:0000256" key="3">
    <source>
        <dbReference type="ARBA" id="ARBA00015137"/>
    </source>
</evidence>
<dbReference type="PROSITE" id="PS50174">
    <property type="entry name" value="G_PATCH"/>
    <property type="match status" value="1"/>
</dbReference>
<evidence type="ECO:0000256" key="9">
    <source>
        <dbReference type="SAM" id="MobiDB-lite"/>
    </source>
</evidence>
<feature type="compositionally biased region" description="Basic and acidic residues" evidence="9">
    <location>
        <begin position="87"/>
        <end position="97"/>
    </location>
</feature>
<evidence type="ECO:0000313" key="12">
    <source>
        <dbReference type="Proteomes" id="UP000261560"/>
    </source>
</evidence>
<evidence type="ECO:0000256" key="6">
    <source>
        <dbReference type="ARBA" id="ARBA00023187"/>
    </source>
</evidence>
<dbReference type="GeneTree" id="ENSGT00390000012739"/>
<dbReference type="InterPro" id="IPR024933">
    <property type="entry name" value="TFP11"/>
</dbReference>
<dbReference type="InterPro" id="IPR022783">
    <property type="entry name" value="GCFC_dom"/>
</dbReference>
<proteinExistence type="inferred from homology"/>
<name>A0A3B3D2L5_ORYME</name>
<dbReference type="PaxDb" id="30732-ENSOMEP00000023669"/>
<dbReference type="InterPro" id="IPR022159">
    <property type="entry name" value="STIP/TFIP11_N"/>
</dbReference>
<dbReference type="OMA" id="CEQDIIQ"/>
<comment type="function">
    <text evidence="8">Involved in pre-mRNA splicing, specifically in spliceosome disassembly during late-stage splicing events.</text>
</comment>
<dbReference type="STRING" id="30732.ENSOMEP00000023669"/>
<reference evidence="11" key="1">
    <citation type="submission" date="2025-08" db="UniProtKB">
        <authorList>
            <consortium name="Ensembl"/>
        </authorList>
    </citation>
    <scope>IDENTIFICATION</scope>
</reference>
<feature type="domain" description="G-patch" evidence="10">
    <location>
        <begin position="150"/>
        <end position="196"/>
    </location>
</feature>
<evidence type="ECO:0000256" key="2">
    <source>
        <dbReference type="ARBA" id="ARBA00010900"/>
    </source>
</evidence>
<dbReference type="AlphaFoldDB" id="A0A3B3D2L5"/>